<dbReference type="KEGG" id="rti:DC20_05610"/>
<dbReference type="AlphaFoldDB" id="A0A0P0C5L1"/>
<dbReference type="OrthoDB" id="2985529at2"/>
<dbReference type="STRING" id="512763.DC20_05610"/>
<dbReference type="EMBL" id="CP012643">
    <property type="protein sequence ID" value="ALI98542.1"/>
    <property type="molecule type" value="Genomic_DNA"/>
</dbReference>
<sequence length="122" mass="13983">MKHLILLLIICLTFFKVPAQVRTRALPTEQKNEAKVDVEDQSMSVYPNPSNGQITISLEGFEGKKTDLRIMNVIGNVVYREVIQDPNTHYLRTLDLNKLAKGLYYVKLETSSYSEVRKVILK</sequence>
<proteinExistence type="predicted"/>
<dbReference type="Proteomes" id="UP000061382">
    <property type="component" value="Chromosome"/>
</dbReference>
<gene>
    <name evidence="2" type="ORF">DC20_05610</name>
</gene>
<dbReference type="RefSeq" id="WP_062542929.1">
    <property type="nucleotide sequence ID" value="NZ_CP012643.1"/>
</dbReference>
<dbReference type="PATRIC" id="fig|512763.3.peg.1245"/>
<evidence type="ECO:0000313" key="2">
    <source>
        <dbReference type="EMBL" id="ALI98542.1"/>
    </source>
</evidence>
<feature type="domain" description="Secretion system C-terminal sorting" evidence="1">
    <location>
        <begin position="45"/>
        <end position="120"/>
    </location>
</feature>
<name>A0A0P0C5L1_9BACT</name>
<dbReference type="NCBIfam" id="TIGR04183">
    <property type="entry name" value="Por_Secre_tail"/>
    <property type="match status" value="1"/>
</dbReference>
<keyword evidence="3" id="KW-1185">Reference proteome</keyword>
<evidence type="ECO:0000313" key="3">
    <source>
        <dbReference type="Proteomes" id="UP000061382"/>
    </source>
</evidence>
<dbReference type="Gene3D" id="2.60.40.3080">
    <property type="match status" value="1"/>
</dbReference>
<accession>A0A0P0C5L1</accession>
<reference evidence="2 3" key="1">
    <citation type="submission" date="2015-08" db="EMBL/GenBank/DDBJ databases">
        <title>Complete genome sequence of Rufibacter tibetensis strain 1351t, a radiation-resistant bacterium from tibet plateau.</title>
        <authorList>
            <person name="Dai J."/>
        </authorList>
    </citation>
    <scope>NUCLEOTIDE SEQUENCE [LARGE SCALE GENOMIC DNA]</scope>
    <source>
        <strain evidence="2 3">1351</strain>
    </source>
</reference>
<dbReference type="InterPro" id="IPR026444">
    <property type="entry name" value="Secre_tail"/>
</dbReference>
<dbReference type="Pfam" id="PF18962">
    <property type="entry name" value="Por_Secre_tail"/>
    <property type="match status" value="1"/>
</dbReference>
<organism evidence="2 3">
    <name type="scientific">Rufibacter tibetensis</name>
    <dbReference type="NCBI Taxonomy" id="512763"/>
    <lineage>
        <taxon>Bacteria</taxon>
        <taxon>Pseudomonadati</taxon>
        <taxon>Bacteroidota</taxon>
        <taxon>Cytophagia</taxon>
        <taxon>Cytophagales</taxon>
        <taxon>Hymenobacteraceae</taxon>
        <taxon>Rufibacter</taxon>
    </lineage>
</organism>
<protein>
    <recommendedName>
        <fullName evidence="1">Secretion system C-terminal sorting domain-containing protein</fullName>
    </recommendedName>
</protein>
<evidence type="ECO:0000259" key="1">
    <source>
        <dbReference type="Pfam" id="PF18962"/>
    </source>
</evidence>